<feature type="transmembrane region" description="Helical" evidence="7">
    <location>
        <begin position="122"/>
        <end position="141"/>
    </location>
</feature>
<evidence type="ECO:0000256" key="4">
    <source>
        <dbReference type="ARBA" id="ARBA00022737"/>
    </source>
</evidence>
<reference evidence="9 10" key="1">
    <citation type="submission" date="2019-12" db="EMBL/GenBank/DDBJ databases">
        <authorList>
            <person name="Reyes-Prieto M."/>
        </authorList>
    </citation>
    <scope>NUCLEOTIDE SEQUENCE [LARGE SCALE GENOMIC DNA]</scope>
    <source>
        <strain evidence="9">HF14-78462</strain>
    </source>
</reference>
<dbReference type="Pfam" id="PF00571">
    <property type="entry name" value="CBS"/>
    <property type="match status" value="2"/>
</dbReference>
<evidence type="ECO:0000256" key="7">
    <source>
        <dbReference type="SAM" id="Phobius"/>
    </source>
</evidence>
<dbReference type="Pfam" id="PF03471">
    <property type="entry name" value="CorC_HlyC"/>
    <property type="match status" value="1"/>
</dbReference>
<dbReference type="InterPro" id="IPR046342">
    <property type="entry name" value="CBS_dom_sf"/>
</dbReference>
<keyword evidence="3" id="KW-1003">Cell membrane</keyword>
<dbReference type="PROSITE" id="PS51371">
    <property type="entry name" value="CBS"/>
    <property type="match status" value="2"/>
</dbReference>
<evidence type="ECO:0000256" key="2">
    <source>
        <dbReference type="ARBA" id="ARBA00006446"/>
    </source>
</evidence>
<dbReference type="GO" id="GO:0005886">
    <property type="term" value="C:plasma membrane"/>
    <property type="evidence" value="ECO:0007669"/>
    <property type="project" value="UniProtKB-SubCell"/>
</dbReference>
<organism evidence="9 10">
    <name type="scientific">Starkeya nomas</name>
    <dbReference type="NCBI Taxonomy" id="2666134"/>
    <lineage>
        <taxon>Bacteria</taxon>
        <taxon>Pseudomonadati</taxon>
        <taxon>Pseudomonadota</taxon>
        <taxon>Alphaproteobacteria</taxon>
        <taxon>Hyphomicrobiales</taxon>
        <taxon>Xanthobacteraceae</taxon>
        <taxon>Starkeya</taxon>
    </lineage>
</organism>
<dbReference type="CDD" id="cd04590">
    <property type="entry name" value="CBS_pair_CorC_HlyC_assoc"/>
    <property type="match status" value="1"/>
</dbReference>
<dbReference type="SUPFAM" id="SSF54631">
    <property type="entry name" value="CBS-domain pair"/>
    <property type="match status" value="1"/>
</dbReference>
<feature type="domain" description="CBS" evidence="8">
    <location>
        <begin position="371"/>
        <end position="427"/>
    </location>
</feature>
<dbReference type="InterPro" id="IPR016169">
    <property type="entry name" value="FAD-bd_PCMH_sub2"/>
</dbReference>
<dbReference type="InterPro" id="IPR005496">
    <property type="entry name" value="Integral_membrane_TerC"/>
</dbReference>
<dbReference type="InterPro" id="IPR044751">
    <property type="entry name" value="Ion_transp-like_CBS"/>
</dbReference>
<gene>
    <name evidence="9" type="ORF">STARVERO_00492</name>
</gene>
<dbReference type="EMBL" id="CACSAS010000001">
    <property type="protein sequence ID" value="CAA0087505.1"/>
    <property type="molecule type" value="Genomic_DNA"/>
</dbReference>
<comment type="similarity">
    <text evidence="2">Belongs to the UPF0053 family. Hemolysin C subfamily.</text>
</comment>
<feature type="domain" description="CBS" evidence="8">
    <location>
        <begin position="307"/>
        <end position="368"/>
    </location>
</feature>
<protein>
    <recommendedName>
        <fullName evidence="8">CBS domain-containing protein</fullName>
    </recommendedName>
</protein>
<sequence>MLFEWMADPAAWAGLATLVILEIVLGIDNLVFIAILADKLPPHQRDKARILGLSLALIMRLVLLASVSWIVTLTYPLFTVLGSEISWRDVILILGGLFLLFKGTMELHERLEGAHETKASNAAYAVFWQVIAQIVVLDAVFSLDSVITAVGMVRELSIMMIAVIVAILVMMLASRPLMAFVSRHPTVVILCLGFLLMIGFSLIVEGLGFHIPKGYLYAAIGFSILIEAANQAGRRNVRKRVTTMDLRDRTSRAVLRLLRGGGSAPEASEELAVIASTAGGVPAFSAEESTMIERVLTLAERHVRSIMVPRVDTVWLDIEDHPDAIMDEIRRSGRSRFPVCRSEVDEVLGVVHAKDLLAQYRTDGTLDIGKALRQPLYVSETLPILKLLDQFRGSPVHMAIVVDEHGAFEGIVTPTDILTAIAGDLPELAGEEAPYAVPREDGSWLLDARMPVDEVERTLALEDMRGGDDFETLAGFVLARLGRLPTVGEALEWGGWRFEVLDLDGHRIDKVLAAPAT</sequence>
<dbReference type="Gene3D" id="3.30.465.10">
    <property type="match status" value="1"/>
</dbReference>
<name>A0A5S9NCX4_9HYPH</name>
<dbReference type="Pfam" id="PF03741">
    <property type="entry name" value="TerC"/>
    <property type="match status" value="1"/>
</dbReference>
<accession>A0A5S9NCX4</accession>
<feature type="transmembrane region" description="Helical" evidence="7">
    <location>
        <begin position="156"/>
        <end position="174"/>
    </location>
</feature>
<keyword evidence="7" id="KW-0812">Transmembrane</keyword>
<dbReference type="FunFam" id="3.10.580.10:FF:000002">
    <property type="entry name" value="Magnesium/cobalt efflux protein CorC"/>
    <property type="match status" value="1"/>
</dbReference>
<dbReference type="SUPFAM" id="SSF56176">
    <property type="entry name" value="FAD-binding/transporter-associated domain-like"/>
    <property type="match status" value="1"/>
</dbReference>
<evidence type="ECO:0000313" key="10">
    <source>
        <dbReference type="Proteomes" id="UP000433050"/>
    </source>
</evidence>
<dbReference type="Proteomes" id="UP000433050">
    <property type="component" value="Unassembled WGS sequence"/>
</dbReference>
<evidence type="ECO:0000256" key="1">
    <source>
        <dbReference type="ARBA" id="ARBA00004651"/>
    </source>
</evidence>
<feature type="transmembrane region" description="Helical" evidence="7">
    <location>
        <begin position="12"/>
        <end position="38"/>
    </location>
</feature>
<dbReference type="GO" id="GO:0050660">
    <property type="term" value="F:flavin adenine dinucleotide binding"/>
    <property type="evidence" value="ECO:0007669"/>
    <property type="project" value="InterPro"/>
</dbReference>
<dbReference type="Gene3D" id="3.10.580.10">
    <property type="entry name" value="CBS-domain"/>
    <property type="match status" value="1"/>
</dbReference>
<comment type="subcellular location">
    <subcellularLocation>
        <location evidence="1">Cell membrane</location>
        <topology evidence="1">Multi-pass membrane protein</topology>
    </subcellularLocation>
</comment>
<keyword evidence="4" id="KW-0677">Repeat</keyword>
<keyword evidence="7" id="KW-1133">Transmembrane helix</keyword>
<evidence type="ECO:0000313" key="9">
    <source>
        <dbReference type="EMBL" id="CAA0087505.1"/>
    </source>
</evidence>
<dbReference type="InterPro" id="IPR005170">
    <property type="entry name" value="Transptr-assoc_dom"/>
</dbReference>
<keyword evidence="7" id="KW-0472">Membrane</keyword>
<proteinExistence type="inferred from homology"/>
<dbReference type="PANTHER" id="PTHR22777">
    <property type="entry name" value="HEMOLYSIN-RELATED"/>
    <property type="match status" value="1"/>
</dbReference>
<evidence type="ECO:0000256" key="5">
    <source>
        <dbReference type="ARBA" id="ARBA00023122"/>
    </source>
</evidence>
<dbReference type="RefSeq" id="WP_159597796.1">
    <property type="nucleotide sequence ID" value="NZ_CACSAS010000001.1"/>
</dbReference>
<feature type="transmembrane region" description="Helical" evidence="7">
    <location>
        <begin position="186"/>
        <end position="208"/>
    </location>
</feature>
<dbReference type="PANTHER" id="PTHR22777:SF30">
    <property type="entry name" value="UPF0053 PROTEIN YEGH"/>
    <property type="match status" value="1"/>
</dbReference>
<evidence type="ECO:0000259" key="8">
    <source>
        <dbReference type="PROSITE" id="PS51371"/>
    </source>
</evidence>
<dbReference type="SMART" id="SM01091">
    <property type="entry name" value="CorC_HlyC"/>
    <property type="match status" value="1"/>
</dbReference>
<evidence type="ECO:0000256" key="6">
    <source>
        <dbReference type="PROSITE-ProRule" id="PRU00703"/>
    </source>
</evidence>
<feature type="transmembrane region" description="Helical" evidence="7">
    <location>
        <begin position="85"/>
        <end position="101"/>
    </location>
</feature>
<dbReference type="InterPro" id="IPR036318">
    <property type="entry name" value="FAD-bd_PCMH-like_sf"/>
</dbReference>
<evidence type="ECO:0000256" key="3">
    <source>
        <dbReference type="ARBA" id="ARBA00022475"/>
    </source>
</evidence>
<feature type="transmembrane region" description="Helical" evidence="7">
    <location>
        <begin position="50"/>
        <end position="73"/>
    </location>
</feature>
<keyword evidence="5 6" id="KW-0129">CBS domain</keyword>
<keyword evidence="10" id="KW-1185">Reference proteome</keyword>
<dbReference type="AlphaFoldDB" id="A0A5S9NCX4"/>
<dbReference type="InterPro" id="IPR000644">
    <property type="entry name" value="CBS_dom"/>
</dbReference>